<evidence type="ECO:0000259" key="1">
    <source>
        <dbReference type="Pfam" id="PF04991"/>
    </source>
</evidence>
<feature type="domain" description="LicD/FKTN/FKRP nucleotidyltransferase" evidence="1">
    <location>
        <begin position="45"/>
        <end position="269"/>
    </location>
</feature>
<evidence type="ECO:0000313" key="3">
    <source>
        <dbReference type="Proteomes" id="UP000016662"/>
    </source>
</evidence>
<protein>
    <submittedName>
        <fullName evidence="2">LICD family protein</fullName>
    </submittedName>
</protein>
<dbReference type="GO" id="GO:0009100">
    <property type="term" value="P:glycoprotein metabolic process"/>
    <property type="evidence" value="ECO:0007669"/>
    <property type="project" value="UniProtKB-ARBA"/>
</dbReference>
<proteinExistence type="predicted"/>
<dbReference type="Pfam" id="PF04991">
    <property type="entry name" value="LicD"/>
    <property type="match status" value="1"/>
</dbReference>
<reference evidence="2 3" key="1">
    <citation type="submission" date="2013-07" db="EMBL/GenBank/DDBJ databases">
        <authorList>
            <person name="Weinstock G."/>
            <person name="Sodergren E."/>
            <person name="Wylie T."/>
            <person name="Fulton L."/>
            <person name="Fulton R."/>
            <person name="Fronick C."/>
            <person name="O'Laughlin M."/>
            <person name="Godfrey J."/>
            <person name="Miner T."/>
            <person name="Herter B."/>
            <person name="Appelbaum E."/>
            <person name="Cordes M."/>
            <person name="Lek S."/>
            <person name="Wollam A."/>
            <person name="Pepin K.H."/>
            <person name="Palsikar V.B."/>
            <person name="Mitreva M."/>
            <person name="Wilson R.K."/>
        </authorList>
    </citation>
    <scope>NUCLEOTIDE SEQUENCE [LARGE SCALE GENOMIC DNA]</scope>
    <source>
        <strain evidence="2 3">ATCC 27760</strain>
    </source>
</reference>
<dbReference type="PANTHER" id="PTHR43404">
    <property type="entry name" value="LIPOPOLYSACCHARIDE CHOLINEPHOSPHOTRANSFERASE LICD"/>
    <property type="match status" value="1"/>
</dbReference>
<comment type="caution">
    <text evidence="2">The sequence shown here is derived from an EMBL/GenBank/DDBJ whole genome shotgun (WGS) entry which is preliminary data.</text>
</comment>
<dbReference type="PANTHER" id="PTHR43404:SF2">
    <property type="entry name" value="LIPOPOLYSACCHARIDE CHOLINEPHOSPHOTRANSFERASE LICD"/>
    <property type="match status" value="1"/>
</dbReference>
<evidence type="ECO:0000313" key="2">
    <source>
        <dbReference type="EMBL" id="ERJ97603.1"/>
    </source>
</evidence>
<organism evidence="2 3">
    <name type="scientific">Ruminococcus callidus ATCC 27760</name>
    <dbReference type="NCBI Taxonomy" id="411473"/>
    <lineage>
        <taxon>Bacteria</taxon>
        <taxon>Bacillati</taxon>
        <taxon>Bacillota</taxon>
        <taxon>Clostridia</taxon>
        <taxon>Eubacteriales</taxon>
        <taxon>Oscillospiraceae</taxon>
        <taxon>Ruminococcus</taxon>
    </lineage>
</organism>
<keyword evidence="3" id="KW-1185">Reference proteome</keyword>
<dbReference type="EMBL" id="AWVF01000001">
    <property type="protein sequence ID" value="ERJ97603.1"/>
    <property type="molecule type" value="Genomic_DNA"/>
</dbReference>
<dbReference type="RefSeq" id="WP_021680285.1">
    <property type="nucleotide sequence ID" value="NZ_KI260285.1"/>
</dbReference>
<dbReference type="HOGENOM" id="CLU_075543_0_0_9"/>
<dbReference type="PATRIC" id="fig|411473.3.peg.14"/>
<dbReference type="AlphaFoldDB" id="U2ME85"/>
<sequence>MLPIQIDLPKNFLEEEIRCGYKISSEMKKVWAVQIDLLEQVKKICKNHGLKYFADSGTLIGAIRHKGYIPWDDDIDLVMMRNDYNKFMEYAKSELEFPYFLQTVYTDKDIMRAHAQLRNSKTTGYMPYEKNRPYNKGIFIDIFPLDVIPEDPQLKKFSLKIKFKWKLLNNLVNYKYNKKNIVSWAKHYLIVKPLTLWMDYKILYAKYERLCSQYNNSEFNRVSYIAYSHGKKKHIWNKEWFDSAKEVDFEFTKIDIPVGYNERLKTEYGDYMVIKNVPSSHGELILSSEKSYMEE</sequence>
<dbReference type="InterPro" id="IPR052942">
    <property type="entry name" value="LPS_cholinephosphotransferase"/>
</dbReference>
<dbReference type="eggNOG" id="COG3475">
    <property type="taxonomic scope" value="Bacteria"/>
</dbReference>
<name>U2ME85_9FIRM</name>
<dbReference type="InterPro" id="IPR007074">
    <property type="entry name" value="LicD/FKTN/FKRP_NTP_transf"/>
</dbReference>
<accession>U2ME85</accession>
<gene>
    <name evidence="2" type="ORF">RUMCAL_00016</name>
</gene>
<dbReference type="STRING" id="411473.RUMCAL_00016"/>
<dbReference type="OrthoDB" id="9786100at2"/>
<dbReference type="Proteomes" id="UP000016662">
    <property type="component" value="Unassembled WGS sequence"/>
</dbReference>